<evidence type="ECO:0000256" key="6">
    <source>
        <dbReference type="ARBA" id="ARBA00022723"/>
    </source>
</evidence>
<evidence type="ECO:0000256" key="3">
    <source>
        <dbReference type="ARBA" id="ARBA00013025"/>
    </source>
</evidence>
<dbReference type="NCBIfam" id="TIGR01499">
    <property type="entry name" value="folC"/>
    <property type="match status" value="1"/>
</dbReference>
<evidence type="ECO:0000256" key="7">
    <source>
        <dbReference type="ARBA" id="ARBA00022741"/>
    </source>
</evidence>
<keyword evidence="7" id="KW-0547">Nucleotide-binding</keyword>
<dbReference type="GO" id="GO:0005524">
    <property type="term" value="F:ATP binding"/>
    <property type="evidence" value="ECO:0007669"/>
    <property type="project" value="UniProtKB-KW"/>
</dbReference>
<dbReference type="Proteomes" id="UP000011087">
    <property type="component" value="Unassembled WGS sequence"/>
</dbReference>
<proteinExistence type="inferred from homology"/>
<comment type="pathway">
    <text evidence="1">Cofactor biosynthesis; tetrahydrofolylpolyglutamate biosynthesis.</text>
</comment>
<protein>
    <recommendedName>
        <fullName evidence="3">tetrahydrofolate synthase</fullName>
        <ecNumber evidence="3">6.3.2.17</ecNumber>
    </recommendedName>
    <alternativeName>
        <fullName evidence="11">Folylpoly-gamma-glutamate synthetase</fullName>
    </alternativeName>
    <alternativeName>
        <fullName evidence="10">Tetrahydrofolylpolyglutamate synthase</fullName>
    </alternativeName>
</protein>
<reference evidence="15" key="2">
    <citation type="submission" date="2012-11" db="EMBL/GenBank/DDBJ databases">
        <authorList>
            <person name="Kuo A."/>
            <person name="Curtis B.A."/>
            <person name="Tanifuji G."/>
            <person name="Burki F."/>
            <person name="Gruber A."/>
            <person name="Irimia M."/>
            <person name="Maruyama S."/>
            <person name="Arias M.C."/>
            <person name="Ball S.G."/>
            <person name="Gile G.H."/>
            <person name="Hirakawa Y."/>
            <person name="Hopkins J.F."/>
            <person name="Rensing S.A."/>
            <person name="Schmutz J."/>
            <person name="Symeonidi A."/>
            <person name="Elias M."/>
            <person name="Eveleigh R.J."/>
            <person name="Herman E.K."/>
            <person name="Klute M.J."/>
            <person name="Nakayama T."/>
            <person name="Obornik M."/>
            <person name="Reyes-Prieto A."/>
            <person name="Armbrust E.V."/>
            <person name="Aves S.J."/>
            <person name="Beiko R.G."/>
            <person name="Coutinho P."/>
            <person name="Dacks J.B."/>
            <person name="Durnford D.G."/>
            <person name="Fast N.M."/>
            <person name="Green B.R."/>
            <person name="Grisdale C."/>
            <person name="Hempe F."/>
            <person name="Henrissat B."/>
            <person name="Hoppner M.P."/>
            <person name="Ishida K.-I."/>
            <person name="Kim E."/>
            <person name="Koreny L."/>
            <person name="Kroth P.G."/>
            <person name="Liu Y."/>
            <person name="Malik S.-B."/>
            <person name="Maier U.G."/>
            <person name="McRose D."/>
            <person name="Mock T."/>
            <person name="Neilson J.A."/>
            <person name="Onodera N.T."/>
            <person name="Poole A.M."/>
            <person name="Pritham E.J."/>
            <person name="Richards T.A."/>
            <person name="Rocap G."/>
            <person name="Roy S.W."/>
            <person name="Sarai C."/>
            <person name="Schaack S."/>
            <person name="Shirato S."/>
            <person name="Slamovits C.H."/>
            <person name="Spencer D.F."/>
            <person name="Suzuki S."/>
            <person name="Worden A.Z."/>
            <person name="Zauner S."/>
            <person name="Barry K."/>
            <person name="Bell C."/>
            <person name="Bharti A.K."/>
            <person name="Crow J.A."/>
            <person name="Grimwood J."/>
            <person name="Kramer R."/>
            <person name="Lindquist E."/>
            <person name="Lucas S."/>
            <person name="Salamov A."/>
            <person name="McFadden G.I."/>
            <person name="Lane C.E."/>
            <person name="Keeling P.J."/>
            <person name="Gray M.W."/>
            <person name="Grigoriev I.V."/>
            <person name="Archibald J.M."/>
        </authorList>
    </citation>
    <scope>NUCLEOTIDE SEQUENCE</scope>
    <source>
        <strain evidence="15">CCMP2712</strain>
    </source>
</reference>
<dbReference type="Gene3D" id="3.40.1190.10">
    <property type="entry name" value="Mur-like, catalytic domain"/>
    <property type="match status" value="1"/>
</dbReference>
<name>L1K055_GUITC</name>
<organism evidence="13">
    <name type="scientific">Guillardia theta (strain CCMP2712)</name>
    <name type="common">Cryptophyte</name>
    <dbReference type="NCBI Taxonomy" id="905079"/>
    <lineage>
        <taxon>Eukaryota</taxon>
        <taxon>Cryptophyceae</taxon>
        <taxon>Pyrenomonadales</taxon>
        <taxon>Geminigeraceae</taxon>
        <taxon>Guillardia</taxon>
    </lineage>
</organism>
<dbReference type="STRING" id="905079.L1K055"/>
<dbReference type="InterPro" id="IPR036565">
    <property type="entry name" value="Mur-like_cat_sf"/>
</dbReference>
<dbReference type="InterPro" id="IPR001645">
    <property type="entry name" value="Folylpolyglutamate_synth"/>
</dbReference>
<evidence type="ECO:0000256" key="12">
    <source>
        <dbReference type="ARBA" id="ARBA00047493"/>
    </source>
</evidence>
<evidence type="ECO:0000313" key="15">
    <source>
        <dbReference type="Proteomes" id="UP000011087"/>
    </source>
</evidence>
<dbReference type="GO" id="GO:0006730">
    <property type="term" value="P:one-carbon metabolic process"/>
    <property type="evidence" value="ECO:0007669"/>
    <property type="project" value="UniProtKB-KW"/>
</dbReference>
<evidence type="ECO:0000313" key="13">
    <source>
        <dbReference type="EMBL" id="EKX54002.1"/>
    </source>
</evidence>
<accession>L1K055</accession>
<dbReference type="PROSITE" id="PS01011">
    <property type="entry name" value="FOLYLPOLYGLU_SYNT_1"/>
    <property type="match status" value="1"/>
</dbReference>
<dbReference type="PANTHER" id="PTHR11136">
    <property type="entry name" value="FOLYLPOLYGLUTAMATE SYNTHASE-RELATED"/>
    <property type="match status" value="1"/>
</dbReference>
<dbReference type="EC" id="6.3.2.17" evidence="3"/>
<evidence type="ECO:0000256" key="5">
    <source>
        <dbReference type="ARBA" id="ARBA00022598"/>
    </source>
</evidence>
<comment type="similarity">
    <text evidence="2">Belongs to the folylpolyglutamate synthase family.</text>
</comment>
<evidence type="ECO:0000256" key="10">
    <source>
        <dbReference type="ARBA" id="ARBA00030592"/>
    </source>
</evidence>
<evidence type="ECO:0000256" key="11">
    <source>
        <dbReference type="ARBA" id="ARBA00030876"/>
    </source>
</evidence>
<gene>
    <name evidence="13" type="ORF">GUITHDRAFT_63878</name>
</gene>
<dbReference type="KEGG" id="gtt:GUITHDRAFT_63878"/>
<evidence type="ECO:0000256" key="2">
    <source>
        <dbReference type="ARBA" id="ARBA00008276"/>
    </source>
</evidence>
<dbReference type="HOGENOM" id="CLU_015869_0_0_1"/>
<dbReference type="SUPFAM" id="SSF53244">
    <property type="entry name" value="MurD-like peptide ligases, peptide-binding domain"/>
    <property type="match status" value="1"/>
</dbReference>
<dbReference type="OMA" id="ESLDCCM"/>
<dbReference type="GO" id="GO:0005739">
    <property type="term" value="C:mitochondrion"/>
    <property type="evidence" value="ECO:0007669"/>
    <property type="project" value="TreeGrafter"/>
</dbReference>
<reference evidence="14" key="3">
    <citation type="submission" date="2016-03" db="UniProtKB">
        <authorList>
            <consortium name="EnsemblProtists"/>
        </authorList>
    </citation>
    <scope>IDENTIFICATION</scope>
</reference>
<dbReference type="GeneID" id="17310794"/>
<keyword evidence="9" id="KW-0460">Magnesium</keyword>
<dbReference type="GO" id="GO:0005829">
    <property type="term" value="C:cytosol"/>
    <property type="evidence" value="ECO:0007669"/>
    <property type="project" value="TreeGrafter"/>
</dbReference>
<dbReference type="EMBL" id="JH992968">
    <property type="protein sequence ID" value="EKX54002.1"/>
    <property type="molecule type" value="Genomic_DNA"/>
</dbReference>
<keyword evidence="6" id="KW-0479">Metal-binding</keyword>
<dbReference type="OrthoDB" id="5212574at2759"/>
<evidence type="ECO:0000256" key="8">
    <source>
        <dbReference type="ARBA" id="ARBA00022840"/>
    </source>
</evidence>
<evidence type="ECO:0000256" key="4">
    <source>
        <dbReference type="ARBA" id="ARBA00022563"/>
    </source>
</evidence>
<dbReference type="GO" id="GO:0046872">
    <property type="term" value="F:metal ion binding"/>
    <property type="evidence" value="ECO:0007669"/>
    <property type="project" value="UniProtKB-KW"/>
</dbReference>
<dbReference type="Gene3D" id="3.90.190.20">
    <property type="entry name" value="Mur ligase, C-terminal domain"/>
    <property type="match status" value="1"/>
</dbReference>
<dbReference type="InterPro" id="IPR018109">
    <property type="entry name" value="Folylpolyglutamate_synth_CS"/>
</dbReference>
<keyword evidence="4" id="KW-0554">One-carbon metabolism</keyword>
<dbReference type="EnsemblProtists" id="EKX54002">
    <property type="protein sequence ID" value="EKX54002"/>
    <property type="gene ID" value="GUITHDRAFT_63878"/>
</dbReference>
<evidence type="ECO:0000256" key="1">
    <source>
        <dbReference type="ARBA" id="ARBA00005150"/>
    </source>
</evidence>
<dbReference type="eggNOG" id="KOG2525">
    <property type="taxonomic scope" value="Eukaryota"/>
</dbReference>
<keyword evidence="15" id="KW-1185">Reference proteome</keyword>
<dbReference type="AlphaFoldDB" id="L1K055"/>
<dbReference type="SUPFAM" id="SSF53623">
    <property type="entry name" value="MurD-like peptide ligases, catalytic domain"/>
    <property type="match status" value="1"/>
</dbReference>
<dbReference type="RefSeq" id="XP_005840982.1">
    <property type="nucleotide sequence ID" value="XM_005840925.1"/>
</dbReference>
<evidence type="ECO:0000313" key="14">
    <source>
        <dbReference type="EnsemblProtists" id="EKX54002"/>
    </source>
</evidence>
<dbReference type="PANTHER" id="PTHR11136:SF5">
    <property type="entry name" value="FOLYLPOLYGLUTAMATE SYNTHASE, MITOCHONDRIAL"/>
    <property type="match status" value="1"/>
</dbReference>
<dbReference type="InterPro" id="IPR036615">
    <property type="entry name" value="Mur_ligase_C_dom_sf"/>
</dbReference>
<comment type="catalytic activity">
    <reaction evidence="12">
        <text>(6S)-5,6,7,8-tetrahydrofolyl-(gamma-L-Glu)(n) + L-glutamate + ATP = (6S)-5,6,7,8-tetrahydrofolyl-(gamma-L-Glu)(n+1) + ADP + phosphate + H(+)</text>
        <dbReference type="Rhea" id="RHEA:10580"/>
        <dbReference type="Rhea" id="RHEA-COMP:14738"/>
        <dbReference type="Rhea" id="RHEA-COMP:14740"/>
        <dbReference type="ChEBI" id="CHEBI:15378"/>
        <dbReference type="ChEBI" id="CHEBI:29985"/>
        <dbReference type="ChEBI" id="CHEBI:30616"/>
        <dbReference type="ChEBI" id="CHEBI:43474"/>
        <dbReference type="ChEBI" id="CHEBI:141005"/>
        <dbReference type="ChEBI" id="CHEBI:456216"/>
        <dbReference type="EC" id="6.3.2.17"/>
    </reaction>
</comment>
<dbReference type="GO" id="GO:0004326">
    <property type="term" value="F:tetrahydrofolylpolyglutamate synthase activity"/>
    <property type="evidence" value="ECO:0007669"/>
    <property type="project" value="UniProtKB-EC"/>
</dbReference>
<reference evidence="13 15" key="1">
    <citation type="journal article" date="2012" name="Nature">
        <title>Algal genomes reveal evolutionary mosaicism and the fate of nucleomorphs.</title>
        <authorList>
            <consortium name="DOE Joint Genome Institute"/>
            <person name="Curtis B.A."/>
            <person name="Tanifuji G."/>
            <person name="Burki F."/>
            <person name="Gruber A."/>
            <person name="Irimia M."/>
            <person name="Maruyama S."/>
            <person name="Arias M.C."/>
            <person name="Ball S.G."/>
            <person name="Gile G.H."/>
            <person name="Hirakawa Y."/>
            <person name="Hopkins J.F."/>
            <person name="Kuo A."/>
            <person name="Rensing S.A."/>
            <person name="Schmutz J."/>
            <person name="Symeonidi A."/>
            <person name="Elias M."/>
            <person name="Eveleigh R.J."/>
            <person name="Herman E.K."/>
            <person name="Klute M.J."/>
            <person name="Nakayama T."/>
            <person name="Obornik M."/>
            <person name="Reyes-Prieto A."/>
            <person name="Armbrust E.V."/>
            <person name="Aves S.J."/>
            <person name="Beiko R.G."/>
            <person name="Coutinho P."/>
            <person name="Dacks J.B."/>
            <person name="Durnford D.G."/>
            <person name="Fast N.M."/>
            <person name="Green B.R."/>
            <person name="Grisdale C.J."/>
            <person name="Hempel F."/>
            <person name="Henrissat B."/>
            <person name="Hoppner M.P."/>
            <person name="Ishida K."/>
            <person name="Kim E."/>
            <person name="Koreny L."/>
            <person name="Kroth P.G."/>
            <person name="Liu Y."/>
            <person name="Malik S.B."/>
            <person name="Maier U.G."/>
            <person name="McRose D."/>
            <person name="Mock T."/>
            <person name="Neilson J.A."/>
            <person name="Onodera N.T."/>
            <person name="Poole A.M."/>
            <person name="Pritham E.J."/>
            <person name="Richards T.A."/>
            <person name="Rocap G."/>
            <person name="Roy S.W."/>
            <person name="Sarai C."/>
            <person name="Schaack S."/>
            <person name="Shirato S."/>
            <person name="Slamovits C.H."/>
            <person name="Spencer D.F."/>
            <person name="Suzuki S."/>
            <person name="Worden A.Z."/>
            <person name="Zauner S."/>
            <person name="Barry K."/>
            <person name="Bell C."/>
            <person name="Bharti A.K."/>
            <person name="Crow J.A."/>
            <person name="Grimwood J."/>
            <person name="Kramer R."/>
            <person name="Lindquist E."/>
            <person name="Lucas S."/>
            <person name="Salamov A."/>
            <person name="McFadden G.I."/>
            <person name="Lane C.E."/>
            <person name="Keeling P.J."/>
            <person name="Gray M.W."/>
            <person name="Grigoriev I.V."/>
            <person name="Archibald J.M."/>
        </authorList>
    </citation>
    <scope>NUCLEOTIDE SEQUENCE</scope>
    <source>
        <strain evidence="13 15">CCMP2712</strain>
    </source>
</reference>
<sequence>MGIDLLRLPTVHIAGTKGKGSTSAFVERLLRTTGLKTGLFTSPHLIDVRERIRINGAVLSKEKFSDYFWDVHEALSGSYGSSLHYFHFLTVLGFYVFQKEQVDVAVVEVGLGGLKDSTNVLPHPVVCGVTLLDYDHVAILGDTLDKIARQKAGIFKRGVPAITVYDQNSEAQDALEDTAAAVGCPLYVASRIEDYDVGKYENICLGLHGSFQRQNASLAIALVRMFAIRMQEDWTQDASMPLHDIELTSLANTKWPGRAQVLDSLPGLPGARVFLDGAHTQESLKCCSLWFEEALTRAYGHSRPQGCAPFKTILLFNTTGGRIAQNLLSPLAKLVRPYRQCSCSAPCPCRDRKRNLFDLVLFLPNDSSLSSVAKSAEVRL</sequence>
<dbReference type="PROSITE" id="PS01012">
    <property type="entry name" value="FOLYLPOLYGLU_SYNT_2"/>
    <property type="match status" value="1"/>
</dbReference>
<evidence type="ECO:0000256" key="9">
    <source>
        <dbReference type="ARBA" id="ARBA00022842"/>
    </source>
</evidence>
<keyword evidence="8" id="KW-0067">ATP-binding</keyword>
<keyword evidence="5" id="KW-0436">Ligase</keyword>
<dbReference type="PaxDb" id="55529-EKX54002"/>